<protein>
    <submittedName>
        <fullName evidence="1">Uncharacterized protein</fullName>
    </submittedName>
</protein>
<organism evidence="1">
    <name type="scientific">Arundo donax</name>
    <name type="common">Giant reed</name>
    <name type="synonym">Donax arundinaceus</name>
    <dbReference type="NCBI Taxonomy" id="35708"/>
    <lineage>
        <taxon>Eukaryota</taxon>
        <taxon>Viridiplantae</taxon>
        <taxon>Streptophyta</taxon>
        <taxon>Embryophyta</taxon>
        <taxon>Tracheophyta</taxon>
        <taxon>Spermatophyta</taxon>
        <taxon>Magnoliopsida</taxon>
        <taxon>Liliopsida</taxon>
        <taxon>Poales</taxon>
        <taxon>Poaceae</taxon>
        <taxon>PACMAD clade</taxon>
        <taxon>Arundinoideae</taxon>
        <taxon>Arundineae</taxon>
        <taxon>Arundo</taxon>
    </lineage>
</organism>
<evidence type="ECO:0000313" key="1">
    <source>
        <dbReference type="EMBL" id="JAD50302.1"/>
    </source>
</evidence>
<proteinExistence type="predicted"/>
<name>A0A0A9AT77_ARUDO</name>
<accession>A0A0A9AT77</accession>
<sequence>MLTTPTSSLFPCCLNS</sequence>
<dbReference type="EMBL" id="GBRH01247593">
    <property type="protein sequence ID" value="JAD50302.1"/>
    <property type="molecule type" value="Transcribed_RNA"/>
</dbReference>
<reference evidence="1" key="1">
    <citation type="submission" date="2014-09" db="EMBL/GenBank/DDBJ databases">
        <authorList>
            <person name="Magalhaes I.L.F."/>
            <person name="Oliveira U."/>
            <person name="Santos F.R."/>
            <person name="Vidigal T.H.D.A."/>
            <person name="Brescovit A.D."/>
            <person name="Santos A.J."/>
        </authorList>
    </citation>
    <scope>NUCLEOTIDE SEQUENCE</scope>
    <source>
        <tissue evidence="1">Shoot tissue taken approximately 20 cm above the soil surface</tissue>
    </source>
</reference>
<reference evidence="1" key="2">
    <citation type="journal article" date="2015" name="Data Brief">
        <title>Shoot transcriptome of the giant reed, Arundo donax.</title>
        <authorList>
            <person name="Barrero R.A."/>
            <person name="Guerrero F.D."/>
            <person name="Moolhuijzen P."/>
            <person name="Goolsby J.A."/>
            <person name="Tidwell J."/>
            <person name="Bellgard S.E."/>
            <person name="Bellgard M.I."/>
        </authorList>
    </citation>
    <scope>NUCLEOTIDE SEQUENCE</scope>
    <source>
        <tissue evidence="1">Shoot tissue taken approximately 20 cm above the soil surface</tissue>
    </source>
</reference>
<dbReference type="AlphaFoldDB" id="A0A0A9AT77"/>